<feature type="compositionally biased region" description="Polar residues" evidence="9">
    <location>
        <begin position="266"/>
        <end position="282"/>
    </location>
</feature>
<dbReference type="OrthoDB" id="1097733at2759"/>
<dbReference type="GeneID" id="103713668"/>
<evidence type="ECO:0000256" key="4">
    <source>
        <dbReference type="ARBA" id="ARBA00023159"/>
    </source>
</evidence>
<dbReference type="RefSeq" id="XP_038983057.1">
    <property type="nucleotide sequence ID" value="XM_039127129.1"/>
</dbReference>
<dbReference type="InterPro" id="IPR018362">
    <property type="entry name" value="CCAAT-binding_factor_CS"/>
</dbReference>
<keyword evidence="6 8" id="KW-0539">Nucleus</keyword>
<keyword evidence="4" id="KW-0010">Activator</keyword>
<feature type="compositionally biased region" description="Low complexity" evidence="9">
    <location>
        <begin position="74"/>
        <end position="91"/>
    </location>
</feature>
<dbReference type="Pfam" id="PF02045">
    <property type="entry name" value="CBFB_NFYA"/>
    <property type="match status" value="1"/>
</dbReference>
<comment type="subcellular location">
    <subcellularLocation>
        <location evidence="1 8">Nucleus</location>
    </subcellularLocation>
</comment>
<feature type="region of interest" description="Disordered" evidence="9">
    <location>
        <begin position="257"/>
        <end position="305"/>
    </location>
</feature>
<dbReference type="PROSITE" id="PS51152">
    <property type="entry name" value="NFYA_HAP2_2"/>
    <property type="match status" value="1"/>
</dbReference>
<proteinExistence type="inferred from homology"/>
<keyword evidence="3 8" id="KW-0238">DNA-binding</keyword>
<reference evidence="10" key="1">
    <citation type="journal article" date="2019" name="Nat. Commun.">
        <title>Genome-wide association mapping of date palm fruit traits.</title>
        <authorList>
            <person name="Hazzouri K.M."/>
            <person name="Gros-Balthazard M."/>
            <person name="Flowers J.M."/>
            <person name="Copetti D."/>
            <person name="Lemansour A."/>
            <person name="Lebrun M."/>
            <person name="Masmoudi K."/>
            <person name="Ferrand S."/>
            <person name="Dhar M.I."/>
            <person name="Fresquez Z.A."/>
            <person name="Rosas U."/>
            <person name="Zhang J."/>
            <person name="Talag J."/>
            <person name="Lee S."/>
            <person name="Kudrna D."/>
            <person name="Powell R.F."/>
            <person name="Leitch I.J."/>
            <person name="Krueger R.R."/>
            <person name="Wing R.A."/>
            <person name="Amiri K.M.A."/>
            <person name="Purugganan M.D."/>
        </authorList>
    </citation>
    <scope>NUCLEOTIDE SEQUENCE [LARGE SCALE GENOMIC DNA]</scope>
    <source>
        <strain evidence="10">cv. Khalas</strain>
    </source>
</reference>
<comment type="function">
    <text evidence="8">Component of the sequence-specific heterotrimeric transcription factor (NF-Y) which specifically recognizes a 5'-CCAAT-3' box motif found in the promoters of its target genes.</text>
</comment>
<evidence type="ECO:0000256" key="3">
    <source>
        <dbReference type="ARBA" id="ARBA00023125"/>
    </source>
</evidence>
<dbReference type="RefSeq" id="XP_038983058.1">
    <property type="nucleotide sequence ID" value="XM_039127130.1"/>
</dbReference>
<dbReference type="Proteomes" id="UP000228380">
    <property type="component" value="Chromosome 6"/>
</dbReference>
<feature type="region of interest" description="Disordered" evidence="9">
    <location>
        <begin position="71"/>
        <end position="100"/>
    </location>
</feature>
<dbReference type="PANTHER" id="PTHR12632">
    <property type="entry name" value="TRANSCRIPTION FACTOR NF-Y ALPHA-RELATED"/>
    <property type="match status" value="1"/>
</dbReference>
<evidence type="ECO:0000313" key="12">
    <source>
        <dbReference type="RefSeq" id="XP_038983058.1"/>
    </source>
</evidence>
<dbReference type="SMART" id="SM00521">
    <property type="entry name" value="CBF"/>
    <property type="match status" value="1"/>
</dbReference>
<evidence type="ECO:0000256" key="1">
    <source>
        <dbReference type="ARBA" id="ARBA00004123"/>
    </source>
</evidence>
<organism evidence="10 11">
    <name type="scientific">Phoenix dactylifera</name>
    <name type="common">Date palm</name>
    <dbReference type="NCBI Taxonomy" id="42345"/>
    <lineage>
        <taxon>Eukaryota</taxon>
        <taxon>Viridiplantae</taxon>
        <taxon>Streptophyta</taxon>
        <taxon>Embryophyta</taxon>
        <taxon>Tracheophyta</taxon>
        <taxon>Spermatophyta</taxon>
        <taxon>Magnoliopsida</taxon>
        <taxon>Liliopsida</taxon>
        <taxon>Arecaceae</taxon>
        <taxon>Coryphoideae</taxon>
        <taxon>Phoeniceae</taxon>
        <taxon>Phoenix</taxon>
    </lineage>
</organism>
<dbReference type="InterPro" id="IPR001289">
    <property type="entry name" value="NFYA"/>
</dbReference>
<protein>
    <recommendedName>
        <fullName evidence="8">Nuclear transcription factor Y subunit</fullName>
    </recommendedName>
</protein>
<evidence type="ECO:0000256" key="5">
    <source>
        <dbReference type="ARBA" id="ARBA00023163"/>
    </source>
</evidence>
<evidence type="ECO:0000256" key="8">
    <source>
        <dbReference type="RuleBase" id="RU367155"/>
    </source>
</evidence>
<dbReference type="GO" id="GO:0003677">
    <property type="term" value="F:DNA binding"/>
    <property type="evidence" value="ECO:0007669"/>
    <property type="project" value="UniProtKB-KW"/>
</dbReference>
<evidence type="ECO:0000313" key="11">
    <source>
        <dbReference type="RefSeq" id="XP_038983057.1"/>
    </source>
</evidence>
<dbReference type="Gene3D" id="6.10.250.2430">
    <property type="match status" value="1"/>
</dbReference>
<keyword evidence="2 8" id="KW-0805">Transcription regulation</keyword>
<evidence type="ECO:0000256" key="7">
    <source>
        <dbReference type="ARBA" id="ARBA00025911"/>
    </source>
</evidence>
<evidence type="ECO:0000313" key="10">
    <source>
        <dbReference type="Proteomes" id="UP000228380"/>
    </source>
</evidence>
<keyword evidence="5 8" id="KW-0804">Transcription</keyword>
<comment type="subunit">
    <text evidence="7">Heterotrimeric transcription factor composed of three components, NF-YA, NF-YB and NF-YC. NF-YB and NF-YC must interact and dimerize for NF-YA association and DNA binding.</text>
</comment>
<accession>A0A8B9ABF4</accession>
<dbReference type="PRINTS" id="PR00616">
    <property type="entry name" value="CCAATSUBUNTB"/>
</dbReference>
<keyword evidence="10" id="KW-1185">Reference proteome</keyword>
<evidence type="ECO:0000256" key="6">
    <source>
        <dbReference type="ARBA" id="ARBA00023242"/>
    </source>
</evidence>
<comment type="similarity">
    <text evidence="8">Belongs to the NFYA/HAP2 subunit family.</text>
</comment>
<feature type="region of interest" description="Disordered" evidence="9">
    <location>
        <begin position="326"/>
        <end position="349"/>
    </location>
</feature>
<name>A0A8B9ABF4_PHODC</name>
<sequence length="349" mass="37747">MPLNNVKAYDRQPFSNKYSESSLVRSASNCVDNCASWLNSSGSSFPQSSYFTNIYMNMDFLAQHGNQIKQLGGQIPDQDSSSTQSTGQSHQEVSGTSEGNLHEQRVSAQAGNANTCGKRVEGHMNSGLSLGNPEAAFVPPRPDYSRPFACVPYPYADPSFVGMLAAYGSHAIIHPQMMGMAPSSRVPLPLEPAAEEPIYVNAKQYRAILRRRQLRAKLEAQNKLVKVRKPYLHESRHLHAMKRARGSGGRFLNINQLQQQQQQLQPSVTTGLENVSGSNLHSENGPVGSSATPTSSDVTSVSTSGGMLLGQQDHLGFLSADFRSHVRGSSQGGGGMIGNGSQPRITIMQ</sequence>
<dbReference type="PROSITE" id="PS00686">
    <property type="entry name" value="NFYA_HAP2_1"/>
    <property type="match status" value="1"/>
</dbReference>
<evidence type="ECO:0000256" key="2">
    <source>
        <dbReference type="ARBA" id="ARBA00023015"/>
    </source>
</evidence>
<dbReference type="GO" id="GO:0016602">
    <property type="term" value="C:CCAAT-binding factor complex"/>
    <property type="evidence" value="ECO:0007669"/>
    <property type="project" value="InterPro"/>
</dbReference>
<evidence type="ECO:0000256" key="9">
    <source>
        <dbReference type="SAM" id="MobiDB-lite"/>
    </source>
</evidence>
<dbReference type="KEGG" id="pda:103713668"/>
<gene>
    <name evidence="11 12" type="primary">LOC103713668</name>
</gene>
<dbReference type="GO" id="GO:0003700">
    <property type="term" value="F:DNA-binding transcription factor activity"/>
    <property type="evidence" value="ECO:0007669"/>
    <property type="project" value="UniProtKB-UniRule"/>
</dbReference>
<feature type="compositionally biased region" description="Low complexity" evidence="9">
    <location>
        <begin position="289"/>
        <end position="304"/>
    </location>
</feature>
<reference evidence="11 12" key="2">
    <citation type="submission" date="2025-04" db="UniProtKB">
        <authorList>
            <consortium name="RefSeq"/>
        </authorList>
    </citation>
    <scope>IDENTIFICATION</scope>
    <source>
        <tissue evidence="11 12">Young leaves</tissue>
    </source>
</reference>
<dbReference type="AlphaFoldDB" id="A0A8B9ABF4"/>